<evidence type="ECO:0000313" key="3">
    <source>
        <dbReference type="EMBL" id="MCG2460265.1"/>
    </source>
</evidence>
<keyword evidence="2" id="KW-1134">Transmembrane beta strand</keyword>
<gene>
    <name evidence="3" type="ORF">K8352_05855</name>
</gene>
<sequence>MQYPKGNIRILILILGVGLMQSCAVKKPATGEELQKRAFANFILPSTWQNCSDTIPIKENWLSVFNDPLLDTLVGEALVYNPDIRISSARIEQANGYVLSAQAALKPALSILGRGTSKMGGDFNSGLNGAVFSASWEIDLWGKLRNVRNAEESNLAALEGEVSFAKLSLAANVARFYYLASETYLQIQLAKQMLGVSSEMRDITQKRYDIGVGTEIDVVQSDANLNRLKDGLKQIELAYANQLRALELLLGRYPAGDIEVKNNLKVIHTTTPAGIPMQILERRPDVLAAQQRFNAAFYRVGEAQAARLPNLRLTAGFGLIDSDLLVLASDFSNPITSIGGELIAPIYQGGVLKANVYIRTAQQKQVVEEYRRAVLNAMADVEGTLDQVHTVDEREQFLKLAVQSNQRAFELEQQRFEVGQVDMRGLIAQQMDLFRSEVELLRIRGEKIVQRINLYLALGGSM</sequence>
<dbReference type="Pfam" id="PF02321">
    <property type="entry name" value="OEP"/>
    <property type="match status" value="2"/>
</dbReference>
<dbReference type="AlphaFoldDB" id="A0AAE3ESI2"/>
<evidence type="ECO:0000256" key="1">
    <source>
        <dbReference type="ARBA" id="ARBA00007613"/>
    </source>
</evidence>
<dbReference type="RefSeq" id="WP_317901408.1">
    <property type="nucleotide sequence ID" value="NZ_JAIRBC010000007.1"/>
</dbReference>
<proteinExistence type="inferred from homology"/>
<evidence type="ECO:0000256" key="2">
    <source>
        <dbReference type="RuleBase" id="RU362097"/>
    </source>
</evidence>
<comment type="similarity">
    <text evidence="1 2">Belongs to the outer membrane factor (OMF) (TC 1.B.17) family.</text>
</comment>
<dbReference type="Gene3D" id="1.20.1600.10">
    <property type="entry name" value="Outer membrane efflux proteins (OEP)"/>
    <property type="match status" value="1"/>
</dbReference>
<evidence type="ECO:0000313" key="4">
    <source>
        <dbReference type="Proteomes" id="UP001200642"/>
    </source>
</evidence>
<keyword evidence="2" id="KW-0564">Palmitate</keyword>
<keyword evidence="2" id="KW-0812">Transmembrane</keyword>
<organism evidence="3 4">
    <name type="scientific">Cerina litoralis</name>
    <dbReference type="NCBI Taxonomy" id="2874477"/>
    <lineage>
        <taxon>Bacteria</taxon>
        <taxon>Pseudomonadati</taxon>
        <taxon>Bacteroidota</taxon>
        <taxon>Flavobacteriia</taxon>
        <taxon>Flavobacteriales</taxon>
        <taxon>Flavobacteriaceae</taxon>
        <taxon>Cerina</taxon>
    </lineage>
</organism>
<keyword evidence="2" id="KW-0472">Membrane</keyword>
<dbReference type="PANTHER" id="PTHR30203">
    <property type="entry name" value="OUTER MEMBRANE CATION EFFLUX PROTEIN"/>
    <property type="match status" value="1"/>
</dbReference>
<dbReference type="SUPFAM" id="SSF56954">
    <property type="entry name" value="Outer membrane efflux proteins (OEP)"/>
    <property type="match status" value="1"/>
</dbReference>
<dbReference type="PROSITE" id="PS51257">
    <property type="entry name" value="PROKAR_LIPOPROTEIN"/>
    <property type="match status" value="1"/>
</dbReference>
<comment type="caution">
    <text evidence="3">The sequence shown here is derived from an EMBL/GenBank/DDBJ whole genome shotgun (WGS) entry which is preliminary data.</text>
</comment>
<dbReference type="InterPro" id="IPR010131">
    <property type="entry name" value="MdtP/NodT-like"/>
</dbReference>
<accession>A0AAE3ESI2</accession>
<name>A0AAE3ESI2_9FLAO</name>
<keyword evidence="4" id="KW-1185">Reference proteome</keyword>
<dbReference type="EMBL" id="JAIRBC010000007">
    <property type="protein sequence ID" value="MCG2460265.1"/>
    <property type="molecule type" value="Genomic_DNA"/>
</dbReference>
<dbReference type="NCBIfam" id="TIGR01845">
    <property type="entry name" value="outer_NodT"/>
    <property type="match status" value="1"/>
</dbReference>
<protein>
    <submittedName>
        <fullName evidence="3">Efflux transporter outer membrane subunit</fullName>
    </submittedName>
</protein>
<reference evidence="3" key="1">
    <citation type="submission" date="2023-02" db="EMBL/GenBank/DDBJ databases">
        <title>Genome of Flavobacteriaceae gen. nov. sp. strain F89.</title>
        <authorList>
            <person name="Wang Y."/>
        </authorList>
    </citation>
    <scope>NUCLEOTIDE SEQUENCE</scope>
    <source>
        <strain evidence="3">F89</strain>
    </source>
</reference>
<dbReference type="Gene3D" id="2.20.200.10">
    <property type="entry name" value="Outer membrane efflux proteins (OEP)"/>
    <property type="match status" value="1"/>
</dbReference>
<dbReference type="GO" id="GO:0015562">
    <property type="term" value="F:efflux transmembrane transporter activity"/>
    <property type="evidence" value="ECO:0007669"/>
    <property type="project" value="InterPro"/>
</dbReference>
<keyword evidence="2" id="KW-0449">Lipoprotein</keyword>
<dbReference type="GO" id="GO:0005886">
    <property type="term" value="C:plasma membrane"/>
    <property type="evidence" value="ECO:0007669"/>
    <property type="project" value="UniProtKB-SubCell"/>
</dbReference>
<dbReference type="Proteomes" id="UP001200642">
    <property type="component" value="Unassembled WGS sequence"/>
</dbReference>
<comment type="subcellular location">
    <subcellularLocation>
        <location evidence="2">Cell membrane</location>
        <topology evidence="2">Lipid-anchor</topology>
    </subcellularLocation>
</comment>
<dbReference type="InterPro" id="IPR003423">
    <property type="entry name" value="OMP_efflux"/>
</dbReference>